<evidence type="ECO:0000313" key="4">
    <source>
        <dbReference type="EMBL" id="CAH1772925.1"/>
    </source>
</evidence>
<dbReference type="Gene3D" id="2.120.10.30">
    <property type="entry name" value="TolB, C-terminal domain"/>
    <property type="match status" value="2"/>
</dbReference>
<keyword evidence="5" id="KW-1185">Reference proteome</keyword>
<feature type="region of interest" description="Disordered" evidence="3">
    <location>
        <begin position="1"/>
        <end position="34"/>
    </location>
</feature>
<feature type="non-terminal residue" evidence="4">
    <location>
        <position position="390"/>
    </location>
</feature>
<dbReference type="PROSITE" id="PS51125">
    <property type="entry name" value="NHL"/>
    <property type="match status" value="1"/>
</dbReference>
<name>A0A8S4MWB0_OWEFU</name>
<evidence type="ECO:0000256" key="2">
    <source>
        <dbReference type="PROSITE-ProRule" id="PRU00504"/>
    </source>
</evidence>
<dbReference type="CDD" id="cd05819">
    <property type="entry name" value="NHL"/>
    <property type="match status" value="1"/>
</dbReference>
<gene>
    <name evidence="4" type="ORF">OFUS_LOCUS600</name>
</gene>
<reference evidence="4" key="1">
    <citation type="submission" date="2022-03" db="EMBL/GenBank/DDBJ databases">
        <authorList>
            <person name="Martin C."/>
        </authorList>
    </citation>
    <scope>NUCLEOTIDE SEQUENCE</scope>
</reference>
<protein>
    <recommendedName>
        <fullName evidence="6">Tripartite motif-containing protein 2</fullName>
    </recommendedName>
</protein>
<dbReference type="GO" id="GO:0061630">
    <property type="term" value="F:ubiquitin protein ligase activity"/>
    <property type="evidence" value="ECO:0007669"/>
    <property type="project" value="TreeGrafter"/>
</dbReference>
<dbReference type="PANTHER" id="PTHR24104">
    <property type="entry name" value="E3 UBIQUITIN-PROTEIN LIGASE NHLRC1-RELATED"/>
    <property type="match status" value="1"/>
</dbReference>
<dbReference type="InterPro" id="IPR011042">
    <property type="entry name" value="6-blade_b-propeller_TolB-like"/>
</dbReference>
<evidence type="ECO:0008006" key="6">
    <source>
        <dbReference type="Google" id="ProtNLM"/>
    </source>
</evidence>
<feature type="compositionally biased region" description="Polar residues" evidence="3">
    <location>
        <begin position="18"/>
        <end position="34"/>
    </location>
</feature>
<comment type="caution">
    <text evidence="4">The sequence shown here is derived from an EMBL/GenBank/DDBJ whole genome shotgun (WGS) entry which is preliminary data.</text>
</comment>
<dbReference type="GO" id="GO:0043161">
    <property type="term" value="P:proteasome-mediated ubiquitin-dependent protein catabolic process"/>
    <property type="evidence" value="ECO:0007669"/>
    <property type="project" value="TreeGrafter"/>
</dbReference>
<evidence type="ECO:0000256" key="3">
    <source>
        <dbReference type="SAM" id="MobiDB-lite"/>
    </source>
</evidence>
<evidence type="ECO:0000256" key="1">
    <source>
        <dbReference type="ARBA" id="ARBA00022737"/>
    </source>
</evidence>
<dbReference type="SUPFAM" id="SSF101898">
    <property type="entry name" value="NHL repeat"/>
    <property type="match status" value="1"/>
</dbReference>
<dbReference type="PANTHER" id="PTHR24104:SF25">
    <property type="entry name" value="PROTEIN LIN-41"/>
    <property type="match status" value="1"/>
</dbReference>
<proteinExistence type="predicted"/>
<dbReference type="Proteomes" id="UP000749559">
    <property type="component" value="Unassembled WGS sequence"/>
</dbReference>
<dbReference type="InterPro" id="IPR001258">
    <property type="entry name" value="NHL_repeat"/>
</dbReference>
<evidence type="ECO:0000313" key="5">
    <source>
        <dbReference type="Proteomes" id="UP000749559"/>
    </source>
</evidence>
<keyword evidence="1" id="KW-0677">Repeat</keyword>
<feature type="repeat" description="NHL" evidence="2">
    <location>
        <begin position="305"/>
        <end position="347"/>
    </location>
</feature>
<dbReference type="OrthoDB" id="654191at2759"/>
<dbReference type="AlphaFoldDB" id="A0A8S4MWB0"/>
<dbReference type="GO" id="GO:0008270">
    <property type="term" value="F:zinc ion binding"/>
    <property type="evidence" value="ECO:0007669"/>
    <property type="project" value="UniProtKB-KW"/>
</dbReference>
<dbReference type="EMBL" id="CAIIXF020000001">
    <property type="protein sequence ID" value="CAH1772925.1"/>
    <property type="molecule type" value="Genomic_DNA"/>
</dbReference>
<accession>A0A8S4MWB0</accession>
<organism evidence="4 5">
    <name type="scientific">Owenia fusiformis</name>
    <name type="common">Polychaete worm</name>
    <dbReference type="NCBI Taxonomy" id="6347"/>
    <lineage>
        <taxon>Eukaryota</taxon>
        <taxon>Metazoa</taxon>
        <taxon>Spiralia</taxon>
        <taxon>Lophotrochozoa</taxon>
        <taxon>Annelida</taxon>
        <taxon>Polychaeta</taxon>
        <taxon>Sedentaria</taxon>
        <taxon>Canalipalpata</taxon>
        <taxon>Sabellida</taxon>
        <taxon>Oweniida</taxon>
        <taxon>Oweniidae</taxon>
        <taxon>Owenia</taxon>
    </lineage>
</organism>
<feature type="non-terminal residue" evidence="4">
    <location>
        <position position="1"/>
    </location>
</feature>
<dbReference type="GO" id="GO:0000209">
    <property type="term" value="P:protein polyubiquitination"/>
    <property type="evidence" value="ECO:0007669"/>
    <property type="project" value="TreeGrafter"/>
</dbReference>
<sequence length="390" mass="42949">AMSVQSRLNYGNPPSALSEMSVQSPFSTESPQGDINVLNQSNILTPITDDAHEHRSALTKEVERIKPTFLGQSDTESQSATRYSKMGDHQNVTSHQDTGYNKSRMVGQVSTGSYSTQRIPVSLNVKKPKFRKTSLKQSKASYLLNYIHDVVAVDARWLVFVREKCVQIKFDLHLIKTIEKAMRCVTLTPDNCLAFISGSDDGDGDGNGVICIYAQDGQHIKDITTPFTNLSGIACNSDGELVVSDTYTKTISHINYQTGEKLHTTSDTELFDWPHYIAVSNNNNVIVSDMGRDCITVVSRQGKKLLQYGTIGSEEGQLHSPHGVCSDGEHIIVADYWNHRVSLISSDGNFLQHLLTRGDGLAGPMAVTIGHQGNLLVGDMNGHLFEVDYK</sequence>
<dbReference type="InterPro" id="IPR050952">
    <property type="entry name" value="TRIM-NHL_E3_ligases"/>
</dbReference>
<dbReference type="Pfam" id="PF01436">
    <property type="entry name" value="NHL"/>
    <property type="match status" value="1"/>
</dbReference>